<evidence type="ECO:0000313" key="3">
    <source>
        <dbReference type="Proteomes" id="UP001055804"/>
    </source>
</evidence>
<sequence>MTAPRAAALLAAAFLACAGPARADSASAGATDILAMDLKGWAGGADAAYWPRRHALETALLEAPEEETPDRRLALVRFHLAYGEGAEALGHLETLTGTALQPAARSLLAGAARMQAGQVTEALRALSIPALAHDRHARLWRALAAVRRGDWQGAGRELAALGPKALGGVLALYPEAFAEELLAGAARAATLTADAALARLLGETGRVYPLPPVASARVALVVGDTGAARQALAGAEVAEGPNGAAEAAYLRLALRDAPMSGRRAALHGLARDAEGSLAAEIWAAAAEQARRDGAPLAAFEAAARARATAPPGPWRQALAHAAADDLGHLLLPGPGDAVPLSPIAAAELVLAHRDLVEGAPNRLGLLEGFAGTLSRLGLPDAAARVLMRAADLPEARPQGPCLALRAARAALAAGDPERALTWAARAEAGAHPQEDRHAARLLGARALAAAGRTDEALAAIGEADAGDVASLLAVRAEIAWQGEAWGEAADAANTLLVQRAAYRAGETGAAGQDGGPDTGTLARRAAVALIRSGARADVVAERLAPLPAQAGARDGPRIDALAAVLLGNAEPGSAQDIRVLRAALETLSQARP</sequence>
<keyword evidence="1" id="KW-0732">Signal</keyword>
<comment type="caution">
    <text evidence="2">The sequence shown here is derived from an EMBL/GenBank/DDBJ whole genome shotgun (WGS) entry which is preliminary data.</text>
</comment>
<organism evidence="2 3">
    <name type="scientific">Futiania mangrovi</name>
    <dbReference type="NCBI Taxonomy" id="2959716"/>
    <lineage>
        <taxon>Bacteria</taxon>
        <taxon>Pseudomonadati</taxon>
        <taxon>Pseudomonadota</taxon>
        <taxon>Alphaproteobacteria</taxon>
        <taxon>Futianiales</taxon>
        <taxon>Futianiaceae</taxon>
        <taxon>Futiania</taxon>
    </lineage>
</organism>
<dbReference type="AlphaFoldDB" id="A0A9J6PBF0"/>
<evidence type="ECO:0000313" key="2">
    <source>
        <dbReference type="EMBL" id="MCP1335040.1"/>
    </source>
</evidence>
<protein>
    <recommendedName>
        <fullName evidence="4">Tetratricopeptide repeat protein</fullName>
    </recommendedName>
</protein>
<dbReference type="Proteomes" id="UP001055804">
    <property type="component" value="Unassembled WGS sequence"/>
</dbReference>
<evidence type="ECO:0008006" key="4">
    <source>
        <dbReference type="Google" id="ProtNLM"/>
    </source>
</evidence>
<accession>A0A9J6PBF0</accession>
<proteinExistence type="predicted"/>
<gene>
    <name evidence="2" type="ORF">NJQ99_01305</name>
</gene>
<feature type="signal peptide" evidence="1">
    <location>
        <begin position="1"/>
        <end position="23"/>
    </location>
</feature>
<name>A0A9J6PBF0_9PROT</name>
<reference evidence="2" key="1">
    <citation type="submission" date="2022-06" db="EMBL/GenBank/DDBJ databases">
        <title>Isolation and Genomics of Futiania mangrovii gen. nov., sp. nov., a Rare and Metabolically-versatile member in the Class Alphaproteobacteria.</title>
        <authorList>
            <person name="Liu L."/>
            <person name="Huang W.-C."/>
            <person name="Pan J."/>
            <person name="Li J."/>
            <person name="Huang Y."/>
            <person name="Du H."/>
            <person name="Liu Y."/>
            <person name="Li M."/>
        </authorList>
    </citation>
    <scope>NUCLEOTIDE SEQUENCE</scope>
    <source>
        <strain evidence="2">FT118</strain>
    </source>
</reference>
<feature type="chain" id="PRO_5039887734" description="Tetratricopeptide repeat protein" evidence="1">
    <location>
        <begin position="24"/>
        <end position="592"/>
    </location>
</feature>
<keyword evidence="3" id="KW-1185">Reference proteome</keyword>
<dbReference type="RefSeq" id="WP_269330999.1">
    <property type="nucleotide sequence ID" value="NZ_JAMZFT010000001.1"/>
</dbReference>
<dbReference type="PROSITE" id="PS51257">
    <property type="entry name" value="PROKAR_LIPOPROTEIN"/>
    <property type="match status" value="1"/>
</dbReference>
<dbReference type="EMBL" id="JAMZFT010000001">
    <property type="protein sequence ID" value="MCP1335040.1"/>
    <property type="molecule type" value="Genomic_DNA"/>
</dbReference>
<evidence type="ECO:0000256" key="1">
    <source>
        <dbReference type="SAM" id="SignalP"/>
    </source>
</evidence>